<evidence type="ECO:0000256" key="2">
    <source>
        <dbReference type="ARBA" id="ARBA00022679"/>
    </source>
</evidence>
<name>A0A1E3NXC0_WICAA</name>
<evidence type="ECO:0000256" key="4">
    <source>
        <dbReference type="ARBA" id="ARBA00022777"/>
    </source>
</evidence>
<dbReference type="Gene3D" id="3.30.200.20">
    <property type="entry name" value="Phosphorylase Kinase, domain 1"/>
    <property type="match status" value="1"/>
</dbReference>
<evidence type="ECO:0000256" key="1">
    <source>
        <dbReference type="ARBA" id="ARBA00022527"/>
    </source>
</evidence>
<sequence length="560" mass="64799">MEPGTRKRPRSSFSDWNNLLKKKFNTTTNNNNNDSNIHDDNTFNVNKDNSSVIILDSDDENYEFNDIDDDADENTSGIAVNGHNIYDNDDNESIVILKENQLPPNYTESANYNTGNNNFDYNYNDGTRSLDLQDQDKRRTNSLPQLPLSQISYRRVSELIKIVTDDDGYYIAEPGQYFANGRFKILSILGQGTFGKVIKALDLNSNETVAIKIIRAIPKYREASKIELRILTTLKNADPENLNNCIHLREVLDYENHICIITDLLDISLYEFLQNNKFKPFPGSQIQAITRQLIRSVAFLHDLKLIHTDLKPENILLTSSDFAKFKKNKVLKNPLINVIDFGSAIFNDEYHSELVSTRHYRAPEIVLGTGWSYPCDLWSLGCILVELVTGEALFKTHENLEHLAIMEKVLNCKIPNSMIKKIKNKEILNYFKKNNYHYHQYLLNYPNNETQEKSINFVKTIKKLDDLICSKLKIKIHINMNDSLQKNWDKNHSKNKSLNFETFQFWFYFIDLVKNLLKFDPNQRISAIDAMNHPWWDFGTIDEATSGLMNNDNSFGGKMI</sequence>
<keyword evidence="1" id="KW-0723">Serine/threonine-protein kinase</keyword>
<dbReference type="GO" id="GO:0004713">
    <property type="term" value="F:protein tyrosine kinase activity"/>
    <property type="evidence" value="ECO:0007669"/>
    <property type="project" value="EnsemblFungi"/>
</dbReference>
<evidence type="ECO:0000259" key="7">
    <source>
        <dbReference type="PROSITE" id="PS50011"/>
    </source>
</evidence>
<dbReference type="PROSITE" id="PS50011">
    <property type="entry name" value="PROTEIN_KINASE_DOM"/>
    <property type="match status" value="1"/>
</dbReference>
<dbReference type="STRING" id="683960.A0A1E3NXC0"/>
<dbReference type="Pfam" id="PF00069">
    <property type="entry name" value="Pkinase"/>
    <property type="match status" value="1"/>
</dbReference>
<dbReference type="GO" id="GO:0005634">
    <property type="term" value="C:nucleus"/>
    <property type="evidence" value="ECO:0007669"/>
    <property type="project" value="EnsemblFungi"/>
</dbReference>
<dbReference type="RefSeq" id="XP_019037013.1">
    <property type="nucleotide sequence ID" value="XM_019182354.1"/>
</dbReference>
<dbReference type="PANTHER" id="PTHR45646:SF11">
    <property type="entry name" value="SERINE_THREONINE-PROTEIN KINASE DOA"/>
    <property type="match status" value="1"/>
</dbReference>
<reference evidence="8 9" key="1">
    <citation type="journal article" date="2016" name="Proc. Natl. Acad. Sci. U.S.A.">
        <title>Comparative genomics of biotechnologically important yeasts.</title>
        <authorList>
            <person name="Riley R."/>
            <person name="Haridas S."/>
            <person name="Wolfe K.H."/>
            <person name="Lopes M.R."/>
            <person name="Hittinger C.T."/>
            <person name="Goeker M."/>
            <person name="Salamov A.A."/>
            <person name="Wisecaver J.H."/>
            <person name="Long T.M."/>
            <person name="Calvey C.H."/>
            <person name="Aerts A.L."/>
            <person name="Barry K.W."/>
            <person name="Choi C."/>
            <person name="Clum A."/>
            <person name="Coughlan A.Y."/>
            <person name="Deshpande S."/>
            <person name="Douglass A.P."/>
            <person name="Hanson S.J."/>
            <person name="Klenk H.-P."/>
            <person name="LaButti K.M."/>
            <person name="Lapidus A."/>
            <person name="Lindquist E.A."/>
            <person name="Lipzen A.M."/>
            <person name="Meier-Kolthoff J.P."/>
            <person name="Ohm R.A."/>
            <person name="Otillar R.P."/>
            <person name="Pangilinan J.L."/>
            <person name="Peng Y."/>
            <person name="Rokas A."/>
            <person name="Rosa C.A."/>
            <person name="Scheuner C."/>
            <person name="Sibirny A.A."/>
            <person name="Slot J.C."/>
            <person name="Stielow J.B."/>
            <person name="Sun H."/>
            <person name="Kurtzman C.P."/>
            <person name="Blackwell M."/>
            <person name="Grigoriev I.V."/>
            <person name="Jeffries T.W."/>
        </authorList>
    </citation>
    <scope>NUCLEOTIDE SEQUENCE [LARGE SCALE GENOMIC DNA]</scope>
    <source>
        <strain evidence="9">ATCC 58044 / CBS 1984 / NCYC 433 / NRRL Y-366-8</strain>
    </source>
</reference>
<dbReference type="OrthoDB" id="283111at2759"/>
<feature type="domain" description="Protein kinase" evidence="7">
    <location>
        <begin position="183"/>
        <end position="536"/>
    </location>
</feature>
<dbReference type="InterPro" id="IPR051175">
    <property type="entry name" value="CLK_kinases"/>
</dbReference>
<gene>
    <name evidence="8" type="ORF">WICANDRAFT_35786</name>
</gene>
<protein>
    <recommendedName>
        <fullName evidence="7">Protein kinase domain-containing protein</fullName>
    </recommendedName>
</protein>
<dbReference type="PROSITE" id="PS00107">
    <property type="entry name" value="PROTEIN_KINASE_ATP"/>
    <property type="match status" value="1"/>
</dbReference>
<keyword evidence="9" id="KW-1185">Reference proteome</keyword>
<dbReference type="GO" id="GO:0004674">
    <property type="term" value="F:protein serine/threonine kinase activity"/>
    <property type="evidence" value="ECO:0007669"/>
    <property type="project" value="UniProtKB-KW"/>
</dbReference>
<dbReference type="InterPro" id="IPR017441">
    <property type="entry name" value="Protein_kinase_ATP_BS"/>
</dbReference>
<keyword evidence="2" id="KW-0808">Transferase</keyword>
<dbReference type="CDD" id="cd14134">
    <property type="entry name" value="PKc_CLK"/>
    <property type="match status" value="1"/>
</dbReference>
<dbReference type="SMART" id="SM00220">
    <property type="entry name" value="S_TKc"/>
    <property type="match status" value="1"/>
</dbReference>
<evidence type="ECO:0000256" key="3">
    <source>
        <dbReference type="ARBA" id="ARBA00022741"/>
    </source>
</evidence>
<accession>A0A1E3NXC0</accession>
<dbReference type="AlphaFoldDB" id="A0A1E3NXC0"/>
<dbReference type="GO" id="GO:0043484">
    <property type="term" value="P:regulation of RNA splicing"/>
    <property type="evidence" value="ECO:0007669"/>
    <property type="project" value="TreeGrafter"/>
</dbReference>
<dbReference type="EMBL" id="KV454213">
    <property type="protein sequence ID" value="ODQ57806.1"/>
    <property type="molecule type" value="Genomic_DNA"/>
</dbReference>
<keyword evidence="4" id="KW-0418">Kinase</keyword>
<keyword evidence="5 6" id="KW-0067">ATP-binding</keyword>
<dbReference type="GO" id="GO:0016480">
    <property type="term" value="P:negative regulation of transcription by RNA polymerase III"/>
    <property type="evidence" value="ECO:0007669"/>
    <property type="project" value="EnsemblFungi"/>
</dbReference>
<feature type="binding site" evidence="6">
    <location>
        <position position="212"/>
    </location>
    <ligand>
        <name>ATP</name>
        <dbReference type="ChEBI" id="CHEBI:30616"/>
    </ligand>
</feature>
<evidence type="ECO:0000256" key="6">
    <source>
        <dbReference type="PROSITE-ProRule" id="PRU10141"/>
    </source>
</evidence>
<dbReference type="GO" id="GO:0005524">
    <property type="term" value="F:ATP binding"/>
    <property type="evidence" value="ECO:0007669"/>
    <property type="project" value="UniProtKB-UniRule"/>
</dbReference>
<keyword evidence="3 6" id="KW-0547">Nucleotide-binding</keyword>
<dbReference type="InterPro" id="IPR000719">
    <property type="entry name" value="Prot_kinase_dom"/>
</dbReference>
<evidence type="ECO:0000313" key="9">
    <source>
        <dbReference type="Proteomes" id="UP000094112"/>
    </source>
</evidence>
<evidence type="ECO:0000256" key="5">
    <source>
        <dbReference type="ARBA" id="ARBA00022840"/>
    </source>
</evidence>
<dbReference type="SUPFAM" id="SSF56112">
    <property type="entry name" value="Protein kinase-like (PK-like)"/>
    <property type="match status" value="1"/>
</dbReference>
<dbReference type="GO" id="GO:0005737">
    <property type="term" value="C:cytoplasm"/>
    <property type="evidence" value="ECO:0007669"/>
    <property type="project" value="EnsemblFungi"/>
</dbReference>
<dbReference type="GeneID" id="30199600"/>
<dbReference type="PANTHER" id="PTHR45646">
    <property type="entry name" value="SERINE/THREONINE-PROTEIN KINASE DOA-RELATED"/>
    <property type="match status" value="1"/>
</dbReference>
<dbReference type="InterPro" id="IPR011009">
    <property type="entry name" value="Kinase-like_dom_sf"/>
</dbReference>
<dbReference type="PROSITE" id="PS00108">
    <property type="entry name" value="PROTEIN_KINASE_ST"/>
    <property type="match status" value="1"/>
</dbReference>
<evidence type="ECO:0000313" key="8">
    <source>
        <dbReference type="EMBL" id="ODQ57806.1"/>
    </source>
</evidence>
<organism evidence="8 9">
    <name type="scientific">Wickerhamomyces anomalus (strain ATCC 58044 / CBS 1984 / NCYC 433 / NRRL Y-366-8)</name>
    <name type="common">Yeast</name>
    <name type="synonym">Hansenula anomala</name>
    <dbReference type="NCBI Taxonomy" id="683960"/>
    <lineage>
        <taxon>Eukaryota</taxon>
        <taxon>Fungi</taxon>
        <taxon>Dikarya</taxon>
        <taxon>Ascomycota</taxon>
        <taxon>Saccharomycotina</taxon>
        <taxon>Saccharomycetes</taxon>
        <taxon>Phaffomycetales</taxon>
        <taxon>Wickerhamomycetaceae</taxon>
        <taxon>Wickerhamomyces</taxon>
    </lineage>
</organism>
<proteinExistence type="predicted"/>
<dbReference type="InterPro" id="IPR008271">
    <property type="entry name" value="Ser/Thr_kinase_AS"/>
</dbReference>
<dbReference type="Proteomes" id="UP000094112">
    <property type="component" value="Unassembled WGS sequence"/>
</dbReference>
<dbReference type="Gene3D" id="1.10.510.10">
    <property type="entry name" value="Transferase(Phosphotransferase) domain 1"/>
    <property type="match status" value="1"/>
</dbReference>